<dbReference type="EMBL" id="LAZR01047123">
    <property type="protein sequence ID" value="KKK94957.1"/>
    <property type="molecule type" value="Genomic_DNA"/>
</dbReference>
<dbReference type="InterPro" id="IPR046454">
    <property type="entry name" value="GpA_endonuclease"/>
</dbReference>
<proteinExistence type="predicted"/>
<dbReference type="Pfam" id="PF20454">
    <property type="entry name" value="GpA_nuclease"/>
    <property type="match status" value="1"/>
</dbReference>
<feature type="non-terminal residue" evidence="2">
    <location>
        <position position="442"/>
    </location>
</feature>
<name>A0A0F8ZMB8_9ZZZZ</name>
<dbReference type="AlphaFoldDB" id="A0A0F8ZMB8"/>
<gene>
    <name evidence="2" type="ORF">LCGC14_2677630</name>
</gene>
<dbReference type="InterPro" id="IPR027417">
    <property type="entry name" value="P-loop_NTPase"/>
</dbReference>
<feature type="domain" description="Terminase large subunit GpA endonuclease" evidence="1">
    <location>
        <begin position="362"/>
        <end position="440"/>
    </location>
</feature>
<dbReference type="GO" id="GO:0004519">
    <property type="term" value="F:endonuclease activity"/>
    <property type="evidence" value="ECO:0007669"/>
    <property type="project" value="InterPro"/>
</dbReference>
<evidence type="ECO:0000313" key="2">
    <source>
        <dbReference type="EMBL" id="KKK94957.1"/>
    </source>
</evidence>
<protein>
    <recommendedName>
        <fullName evidence="1">Terminase large subunit GpA endonuclease domain-containing protein</fullName>
    </recommendedName>
</protein>
<sequence length="442" mass="49921">LSARDIGDIPDVVNHARRYEAQQSLAVFCQTYQPGIYTRPFSDVHYAVLNRMEMSMKQGGLFAYAMPRGTGKTKIAESSVLWSILAGHRRYVVLISATEKLAQQSLDNIKKELSTNDLIFQDWPDVVFPIWSLEGSPGRASGQMLYGEPTYLVWKGDQLVMPTVPGSKASGSVIEVRGITGSIRGMNANLPGGRGSIRPELVVLDDPQTDESAKSPTQCSDREKIIKGTILGLAGHEHEITACMPCTIMKKGDLAERFLDNEKEPEWQGVKTGLLKSMPSNKKLWEEYADLKREKGDTAQNFYIENRTAMDEGAVPMWEECYTKGQISAVQYAMDLKIKVGEDAFWAEYMNAPLDDIADSEVVTMEQVMEKTTAYLRWQVPPNVTHLTGFIDVHKNVLYYMICGWDEQFNGYILQYNIWPETTRKYFDRRDISETLQKKYGG</sequence>
<evidence type="ECO:0000259" key="1">
    <source>
        <dbReference type="Pfam" id="PF20454"/>
    </source>
</evidence>
<organism evidence="2">
    <name type="scientific">marine sediment metagenome</name>
    <dbReference type="NCBI Taxonomy" id="412755"/>
    <lineage>
        <taxon>unclassified sequences</taxon>
        <taxon>metagenomes</taxon>
        <taxon>ecological metagenomes</taxon>
    </lineage>
</organism>
<dbReference type="SUPFAM" id="SSF52540">
    <property type="entry name" value="P-loop containing nucleoside triphosphate hydrolases"/>
    <property type="match status" value="1"/>
</dbReference>
<comment type="caution">
    <text evidence="2">The sequence shown here is derived from an EMBL/GenBank/DDBJ whole genome shotgun (WGS) entry which is preliminary data.</text>
</comment>
<reference evidence="2" key="1">
    <citation type="journal article" date="2015" name="Nature">
        <title>Complex archaea that bridge the gap between prokaryotes and eukaryotes.</title>
        <authorList>
            <person name="Spang A."/>
            <person name="Saw J.H."/>
            <person name="Jorgensen S.L."/>
            <person name="Zaremba-Niedzwiedzka K."/>
            <person name="Martijn J."/>
            <person name="Lind A.E."/>
            <person name="van Eijk R."/>
            <person name="Schleper C."/>
            <person name="Guy L."/>
            <person name="Ettema T.J."/>
        </authorList>
    </citation>
    <scope>NUCLEOTIDE SEQUENCE</scope>
</reference>
<feature type="non-terminal residue" evidence="2">
    <location>
        <position position="1"/>
    </location>
</feature>
<accession>A0A0F8ZMB8</accession>